<evidence type="ECO:0000256" key="9">
    <source>
        <dbReference type="ARBA" id="ARBA00022960"/>
    </source>
</evidence>
<dbReference type="GO" id="GO:0009252">
    <property type="term" value="P:peptidoglycan biosynthetic process"/>
    <property type="evidence" value="ECO:0007669"/>
    <property type="project" value="UniProtKB-KW"/>
</dbReference>
<gene>
    <name evidence="18" type="ORF">CWE10_07645</name>
</gene>
<evidence type="ECO:0000256" key="12">
    <source>
        <dbReference type="ARBA" id="ARBA00034000"/>
    </source>
</evidence>
<keyword evidence="7 16" id="KW-0732">Signal</keyword>
<dbReference type="RefSeq" id="WP_273379048.1">
    <property type="nucleotide sequence ID" value="NZ_PIUK01000057.1"/>
</dbReference>
<dbReference type="InterPro" id="IPR037167">
    <property type="entry name" value="Peptidase_S11_C_sf"/>
</dbReference>
<keyword evidence="9" id="KW-0133">Cell shape</keyword>
<dbReference type="SUPFAM" id="SSF56601">
    <property type="entry name" value="beta-lactamase/transpeptidase-like"/>
    <property type="match status" value="1"/>
</dbReference>
<dbReference type="GO" id="GO:0071555">
    <property type="term" value="P:cell wall organization"/>
    <property type="evidence" value="ECO:0007669"/>
    <property type="project" value="UniProtKB-KW"/>
</dbReference>
<comment type="caution">
    <text evidence="18">The sequence shown here is derived from an EMBL/GenBank/DDBJ whole genome shotgun (WGS) entry which is preliminary data.</text>
</comment>
<evidence type="ECO:0000256" key="10">
    <source>
        <dbReference type="ARBA" id="ARBA00022984"/>
    </source>
</evidence>
<dbReference type="EMBL" id="PIUK01000057">
    <property type="protein sequence ID" value="MBY6276079.1"/>
    <property type="molecule type" value="Genomic_DNA"/>
</dbReference>
<dbReference type="Pfam" id="PF07943">
    <property type="entry name" value="PBP5_C"/>
    <property type="match status" value="1"/>
</dbReference>
<dbReference type="PRINTS" id="PR00725">
    <property type="entry name" value="DADACBPTASE1"/>
</dbReference>
<dbReference type="Gene3D" id="3.40.710.10">
    <property type="entry name" value="DD-peptidase/beta-lactamase superfamily"/>
    <property type="match status" value="1"/>
</dbReference>
<dbReference type="Gene3D" id="2.60.410.10">
    <property type="entry name" value="D-Ala-D-Ala carboxypeptidase, C-terminal domain"/>
    <property type="match status" value="1"/>
</dbReference>
<evidence type="ECO:0000313" key="18">
    <source>
        <dbReference type="EMBL" id="MBY6276079.1"/>
    </source>
</evidence>
<evidence type="ECO:0000256" key="7">
    <source>
        <dbReference type="ARBA" id="ARBA00022729"/>
    </source>
</evidence>
<evidence type="ECO:0000256" key="14">
    <source>
        <dbReference type="PIRSR" id="PIRSR618044-2"/>
    </source>
</evidence>
<comment type="similarity">
    <text evidence="3 15">Belongs to the peptidase S11 family.</text>
</comment>
<sequence length="431" mass="46443">MWRTRTRCWAALLCAVLWVAALSPAARGMERWPPAPDVEDGDRLLQGGGAYGLDEPVEAAAAAEEAGSGEPVKIESPSAILMEPLSGRVIYQKNAHERRNPASVTKIMTLIVAFDAIRDGKVSLKDPVTISEEAKRQPGTTIFADVGETFSLEELLLSVAVGSANDAAVAVAEHVAGSVDAFVALMNKKAKELGMNDTQFMNPTGLSAEGHYSTAYDIALMSRHAVLHYPELVKLTAIYGAELNVPWRKNGPKFQLWNNNKLLTWYPGADGLKTGWTQAAGYCLAATAVQNNTRMIAVVMGAESARQRNIEVARLLDYGFANYTAVEIAPADKKFGPVRVARGEVAAIEPVPRAAFGVSVPKGSQDKVKWEVRLPKQVAAPLEKGQAVGEIVATLDGQEVGRMELVVPEAVGKANLWQSVVHTVRNIFSFD</sequence>
<keyword evidence="11" id="KW-0961">Cell wall biogenesis/degradation</keyword>
<dbReference type="AlphaFoldDB" id="A0A953LIH6"/>
<dbReference type="SUPFAM" id="SSF69189">
    <property type="entry name" value="Penicillin-binding protein associated domain"/>
    <property type="match status" value="1"/>
</dbReference>
<feature type="signal peptide" evidence="16">
    <location>
        <begin position="1"/>
        <end position="25"/>
    </location>
</feature>
<dbReference type="InterPro" id="IPR001967">
    <property type="entry name" value="Peptidase_S11_N"/>
</dbReference>
<dbReference type="GO" id="GO:0008360">
    <property type="term" value="P:regulation of cell shape"/>
    <property type="evidence" value="ECO:0007669"/>
    <property type="project" value="UniProtKB-KW"/>
</dbReference>
<keyword evidence="10" id="KW-0573">Peptidoglycan synthesis</keyword>
<dbReference type="GO" id="GO:0006508">
    <property type="term" value="P:proteolysis"/>
    <property type="evidence" value="ECO:0007669"/>
    <property type="project" value="UniProtKB-KW"/>
</dbReference>
<dbReference type="EC" id="3.4.16.4" evidence="4"/>
<reference evidence="18" key="1">
    <citation type="submission" date="2017-11" db="EMBL/GenBank/DDBJ databases">
        <title>Three new genomes from thermophilic consortium.</title>
        <authorList>
            <person name="Quaggio R."/>
            <person name="Amgarten D."/>
            <person name="Setubal J.C."/>
        </authorList>
    </citation>
    <scope>NUCLEOTIDE SEQUENCE</scope>
    <source>
        <strain evidence="18">ZCTH01-B2</strain>
    </source>
</reference>
<dbReference type="SMART" id="SM00936">
    <property type="entry name" value="PBP5_C"/>
    <property type="match status" value="1"/>
</dbReference>
<evidence type="ECO:0000256" key="4">
    <source>
        <dbReference type="ARBA" id="ARBA00012448"/>
    </source>
</evidence>
<keyword evidence="8" id="KW-0378">Hydrolase</keyword>
<organism evidence="18 19">
    <name type="scientific">Symbiobacterium thermophilum</name>
    <dbReference type="NCBI Taxonomy" id="2734"/>
    <lineage>
        <taxon>Bacteria</taxon>
        <taxon>Bacillati</taxon>
        <taxon>Bacillota</taxon>
        <taxon>Clostridia</taxon>
        <taxon>Eubacteriales</taxon>
        <taxon>Symbiobacteriaceae</taxon>
        <taxon>Symbiobacterium</taxon>
    </lineage>
</organism>
<proteinExistence type="inferred from homology"/>
<evidence type="ECO:0000256" key="2">
    <source>
        <dbReference type="ARBA" id="ARBA00004752"/>
    </source>
</evidence>
<dbReference type="InterPro" id="IPR015956">
    <property type="entry name" value="Peniciliin-bd_prot_C_sf"/>
</dbReference>
<evidence type="ECO:0000256" key="11">
    <source>
        <dbReference type="ARBA" id="ARBA00023316"/>
    </source>
</evidence>
<evidence type="ECO:0000256" key="8">
    <source>
        <dbReference type="ARBA" id="ARBA00022801"/>
    </source>
</evidence>
<evidence type="ECO:0000256" key="16">
    <source>
        <dbReference type="SAM" id="SignalP"/>
    </source>
</evidence>
<evidence type="ECO:0000256" key="15">
    <source>
        <dbReference type="RuleBase" id="RU004016"/>
    </source>
</evidence>
<dbReference type="Proteomes" id="UP000732377">
    <property type="component" value="Unassembled WGS sequence"/>
</dbReference>
<feature type="active site" description="Proton acceptor" evidence="13">
    <location>
        <position position="106"/>
    </location>
</feature>
<dbReference type="GO" id="GO:0009002">
    <property type="term" value="F:serine-type D-Ala-D-Ala carboxypeptidase activity"/>
    <property type="evidence" value="ECO:0007669"/>
    <property type="project" value="UniProtKB-EC"/>
</dbReference>
<comment type="function">
    <text evidence="1">Removes C-terminal D-alanyl residues from sugar-peptide cell wall precursors.</text>
</comment>
<dbReference type="InterPro" id="IPR018044">
    <property type="entry name" value="Peptidase_S11"/>
</dbReference>
<comment type="pathway">
    <text evidence="2">Cell wall biogenesis; peptidoglycan biosynthesis.</text>
</comment>
<dbReference type="InterPro" id="IPR012338">
    <property type="entry name" value="Beta-lactam/transpept-like"/>
</dbReference>
<dbReference type="Pfam" id="PF00768">
    <property type="entry name" value="Peptidase_S11"/>
    <property type="match status" value="1"/>
</dbReference>
<feature type="chain" id="PRO_5037545127" description="serine-type D-Ala-D-Ala carboxypeptidase" evidence="16">
    <location>
        <begin position="26"/>
        <end position="431"/>
    </location>
</feature>
<keyword evidence="6" id="KW-0645">Protease</keyword>
<dbReference type="PANTHER" id="PTHR21581">
    <property type="entry name" value="D-ALANYL-D-ALANINE CARBOXYPEPTIDASE"/>
    <property type="match status" value="1"/>
</dbReference>
<dbReference type="PANTHER" id="PTHR21581:SF6">
    <property type="entry name" value="TRAFFICKING PROTEIN PARTICLE COMPLEX SUBUNIT 12"/>
    <property type="match status" value="1"/>
</dbReference>
<name>A0A953LIH6_SYMTR</name>
<evidence type="ECO:0000256" key="6">
    <source>
        <dbReference type="ARBA" id="ARBA00022670"/>
    </source>
</evidence>
<feature type="active site" evidence="13">
    <location>
        <position position="163"/>
    </location>
</feature>
<feature type="domain" description="Peptidase S11 D-Ala-D-Ala carboxypeptidase A C-terminal" evidence="17">
    <location>
        <begin position="323"/>
        <end position="413"/>
    </location>
</feature>
<comment type="catalytic activity">
    <reaction evidence="12">
        <text>Preferential cleavage: (Ac)2-L-Lys-D-Ala-|-D-Ala. Also transpeptidation of peptidyl-alanyl moieties that are N-acyl substituents of D-alanine.</text>
        <dbReference type="EC" id="3.4.16.4"/>
    </reaction>
</comment>
<evidence type="ECO:0000256" key="3">
    <source>
        <dbReference type="ARBA" id="ARBA00007164"/>
    </source>
</evidence>
<evidence type="ECO:0000256" key="5">
    <source>
        <dbReference type="ARBA" id="ARBA00022645"/>
    </source>
</evidence>
<protein>
    <recommendedName>
        <fullName evidence="4">serine-type D-Ala-D-Ala carboxypeptidase</fullName>
        <ecNumber evidence="4">3.4.16.4</ecNumber>
    </recommendedName>
</protein>
<evidence type="ECO:0000256" key="13">
    <source>
        <dbReference type="PIRSR" id="PIRSR618044-1"/>
    </source>
</evidence>
<evidence type="ECO:0000256" key="1">
    <source>
        <dbReference type="ARBA" id="ARBA00003217"/>
    </source>
</evidence>
<feature type="active site" description="Acyl-ester intermediate" evidence="13">
    <location>
        <position position="103"/>
    </location>
</feature>
<evidence type="ECO:0000313" key="19">
    <source>
        <dbReference type="Proteomes" id="UP000732377"/>
    </source>
</evidence>
<keyword evidence="5 18" id="KW-0121">Carboxypeptidase</keyword>
<dbReference type="InterPro" id="IPR012907">
    <property type="entry name" value="Peptidase_S11_C"/>
</dbReference>
<accession>A0A953LIH6</accession>
<evidence type="ECO:0000259" key="17">
    <source>
        <dbReference type="SMART" id="SM00936"/>
    </source>
</evidence>
<feature type="binding site" evidence="14">
    <location>
        <position position="273"/>
    </location>
    <ligand>
        <name>substrate</name>
    </ligand>
</feature>